<dbReference type="Proteomes" id="UP000198629">
    <property type="component" value="Unassembled WGS sequence"/>
</dbReference>
<sequence>MVVLNKLSEELLLAAFVIVRICLGKSQWAPRLEPEQSPTAITGMVKRRTLVDEYLT</sequence>
<proteinExistence type="predicted"/>
<accession>A0A1G9EQY7</accession>
<gene>
    <name evidence="1" type="ORF">SAMN05192566_2403</name>
</gene>
<dbReference type="STRING" id="492660.SAMN05192566_2403"/>
<dbReference type="EMBL" id="FNFX01000005">
    <property type="protein sequence ID" value="SDK78540.1"/>
    <property type="molecule type" value="Genomic_DNA"/>
</dbReference>
<reference evidence="2" key="1">
    <citation type="submission" date="2016-10" db="EMBL/GenBank/DDBJ databases">
        <authorList>
            <person name="Varghese N."/>
            <person name="Submissions S."/>
        </authorList>
    </citation>
    <scope>NUCLEOTIDE SEQUENCE [LARGE SCALE GENOMIC DNA]</scope>
    <source>
        <strain evidence="2">CBMB127</strain>
    </source>
</reference>
<keyword evidence="2" id="KW-1185">Reference proteome</keyword>
<organism evidence="1 2">
    <name type="scientific">Methylophilus rhizosphaerae</name>
    <dbReference type="NCBI Taxonomy" id="492660"/>
    <lineage>
        <taxon>Bacteria</taxon>
        <taxon>Pseudomonadati</taxon>
        <taxon>Pseudomonadota</taxon>
        <taxon>Betaproteobacteria</taxon>
        <taxon>Nitrosomonadales</taxon>
        <taxon>Methylophilaceae</taxon>
        <taxon>Methylophilus</taxon>
    </lineage>
</organism>
<evidence type="ECO:0000313" key="1">
    <source>
        <dbReference type="EMBL" id="SDK78540.1"/>
    </source>
</evidence>
<evidence type="ECO:0000313" key="2">
    <source>
        <dbReference type="Proteomes" id="UP000198629"/>
    </source>
</evidence>
<name>A0A1G9EQY7_9PROT</name>
<protein>
    <submittedName>
        <fullName evidence="1">Uncharacterized protein</fullName>
    </submittedName>
</protein>
<dbReference type="AlphaFoldDB" id="A0A1G9EQY7"/>